<evidence type="ECO:0000313" key="2">
    <source>
        <dbReference type="EMBL" id="KAA9394889.1"/>
    </source>
</evidence>
<dbReference type="InterPro" id="IPR051927">
    <property type="entry name" value="Zn_Chap_cDPG_Synth"/>
</dbReference>
<evidence type="ECO:0000313" key="3">
    <source>
        <dbReference type="Proteomes" id="UP000325957"/>
    </source>
</evidence>
<dbReference type="SMART" id="SM00833">
    <property type="entry name" value="CobW_C"/>
    <property type="match status" value="1"/>
</dbReference>
<accession>A0A5J5KZ18</accession>
<gene>
    <name evidence="2" type="ORF">FCK90_04995</name>
</gene>
<dbReference type="InterPro" id="IPR011629">
    <property type="entry name" value="CobW-like_C"/>
</dbReference>
<dbReference type="PANTHER" id="PTHR43603">
    <property type="entry name" value="COBW DOMAIN-CONTAINING PROTEIN DDB_G0274527"/>
    <property type="match status" value="1"/>
</dbReference>
<dbReference type="OrthoDB" id="9808822at2"/>
<proteinExistence type="predicted"/>
<comment type="caution">
    <text evidence="2">The sequence shown here is derived from an EMBL/GenBank/DDBJ whole genome shotgun (WGS) entry which is preliminary data.</text>
</comment>
<name>A0A5J5KZ18_9MICC</name>
<evidence type="ECO:0000259" key="1">
    <source>
        <dbReference type="SMART" id="SM00833"/>
    </source>
</evidence>
<reference evidence="2 3" key="1">
    <citation type="submission" date="2019-05" db="EMBL/GenBank/DDBJ databases">
        <title>Kocuria coralli sp. nov., a novel actinobacterium isolated from coral reef seawater.</title>
        <authorList>
            <person name="Li J."/>
        </authorList>
    </citation>
    <scope>NUCLEOTIDE SEQUENCE [LARGE SCALE GENOMIC DNA]</scope>
    <source>
        <strain evidence="2 3">SCSIO 13007</strain>
    </source>
</reference>
<keyword evidence="3" id="KW-1185">Reference proteome</keyword>
<dbReference type="SUPFAM" id="SSF90002">
    <property type="entry name" value="Hypothetical protein YjiA, C-terminal domain"/>
    <property type="match status" value="1"/>
</dbReference>
<protein>
    <recommendedName>
        <fullName evidence="1">CobW C-terminal domain-containing protein</fullName>
    </recommendedName>
</protein>
<feature type="domain" description="CobW C-terminal" evidence="1">
    <location>
        <begin position="214"/>
        <end position="316"/>
    </location>
</feature>
<dbReference type="PANTHER" id="PTHR43603:SF1">
    <property type="entry name" value="ZINC-REGULATED GTPASE METALLOPROTEIN ACTIVATOR 1"/>
    <property type="match status" value="1"/>
</dbReference>
<dbReference type="Pfam" id="PF07683">
    <property type="entry name" value="CobW_C"/>
    <property type="match status" value="1"/>
</dbReference>
<dbReference type="Proteomes" id="UP000325957">
    <property type="component" value="Unassembled WGS sequence"/>
</dbReference>
<dbReference type="EMBL" id="SZWF01000004">
    <property type="protein sequence ID" value="KAA9394889.1"/>
    <property type="molecule type" value="Genomic_DNA"/>
</dbReference>
<dbReference type="AlphaFoldDB" id="A0A5J5KZ18"/>
<organism evidence="2 3">
    <name type="scientific">Kocuria coralli</name>
    <dbReference type="NCBI Taxonomy" id="1461025"/>
    <lineage>
        <taxon>Bacteria</taxon>
        <taxon>Bacillati</taxon>
        <taxon>Actinomycetota</taxon>
        <taxon>Actinomycetes</taxon>
        <taxon>Micrococcales</taxon>
        <taxon>Micrococcaceae</taxon>
        <taxon>Kocuria</taxon>
    </lineage>
</organism>
<sequence length="344" mass="37416">MRMKTEVTAVVGACGPERHRYARWLARYWDAELIAARHPDQDCSALERAVRVSHGHAARRAVVLEYPVQVPALEIIGEIVDGGAPVELTDLICVVDAPHLIADLTSTERLDTAGPGGQGDPAARLCRGELVVTQIEYASAVVLVNAEHLGSQELNLLLSLISHLAPKAQLDVATSSAGPPARRWLGGFRKEQTQAGWLSLLNDDFHPRFEDPDVVSFRYEQLRPMHPGRFSDVISRFTASCDDGMLLRSAGFVHLATRPHVTAHWDQVGAHLSLAPACLDHELSADDEPLALGQDLVLMGLGVDADRLAEELDGAALTDRELTAGPMEWATYPDPFPGWSTADQ</sequence>